<dbReference type="PANTHER" id="PTHR47019:SF1">
    <property type="entry name" value="LIPID II FLIPPASE MURJ"/>
    <property type="match status" value="1"/>
</dbReference>
<evidence type="ECO:0000313" key="9">
    <source>
        <dbReference type="EMBL" id="SVC97912.1"/>
    </source>
</evidence>
<dbReference type="GO" id="GO:0015648">
    <property type="term" value="F:lipid-linked peptidoglycan transporter activity"/>
    <property type="evidence" value="ECO:0007669"/>
    <property type="project" value="TreeGrafter"/>
</dbReference>
<dbReference type="GO" id="GO:0008360">
    <property type="term" value="P:regulation of cell shape"/>
    <property type="evidence" value="ECO:0007669"/>
    <property type="project" value="UniProtKB-KW"/>
</dbReference>
<evidence type="ECO:0000256" key="4">
    <source>
        <dbReference type="ARBA" id="ARBA00022960"/>
    </source>
</evidence>
<dbReference type="GO" id="GO:0009252">
    <property type="term" value="P:peptidoglycan biosynthetic process"/>
    <property type="evidence" value="ECO:0007669"/>
    <property type="project" value="UniProtKB-KW"/>
</dbReference>
<keyword evidence="2" id="KW-1003">Cell membrane</keyword>
<evidence type="ECO:0000256" key="6">
    <source>
        <dbReference type="ARBA" id="ARBA00022989"/>
    </source>
</evidence>
<keyword evidence="4" id="KW-0133">Cell shape</keyword>
<evidence type="ECO:0000256" key="1">
    <source>
        <dbReference type="ARBA" id="ARBA00004651"/>
    </source>
</evidence>
<evidence type="ECO:0000256" key="2">
    <source>
        <dbReference type="ARBA" id="ARBA00022475"/>
    </source>
</evidence>
<proteinExistence type="predicted"/>
<comment type="subcellular location">
    <subcellularLocation>
        <location evidence="1">Cell membrane</location>
        <topology evidence="1">Multi-pass membrane protein</topology>
    </subcellularLocation>
</comment>
<evidence type="ECO:0000256" key="7">
    <source>
        <dbReference type="ARBA" id="ARBA00023136"/>
    </source>
</evidence>
<dbReference type="AlphaFoldDB" id="A0A382RKW9"/>
<dbReference type="PANTHER" id="PTHR47019">
    <property type="entry name" value="LIPID II FLIPPASE MURJ"/>
    <property type="match status" value="1"/>
</dbReference>
<evidence type="ECO:0008006" key="10">
    <source>
        <dbReference type="Google" id="ProtNLM"/>
    </source>
</evidence>
<accession>A0A382RKW9</accession>
<dbReference type="GO" id="GO:0005886">
    <property type="term" value="C:plasma membrane"/>
    <property type="evidence" value="ECO:0007669"/>
    <property type="project" value="UniProtKB-SubCell"/>
</dbReference>
<feature type="non-terminal residue" evidence="9">
    <location>
        <position position="122"/>
    </location>
</feature>
<feature type="transmembrane region" description="Helical" evidence="8">
    <location>
        <begin position="91"/>
        <end position="114"/>
    </location>
</feature>
<reference evidence="9" key="1">
    <citation type="submission" date="2018-05" db="EMBL/GenBank/DDBJ databases">
        <authorList>
            <person name="Lanie J.A."/>
            <person name="Ng W.-L."/>
            <person name="Kazmierczak K.M."/>
            <person name="Andrzejewski T.M."/>
            <person name="Davidsen T.M."/>
            <person name="Wayne K.J."/>
            <person name="Tettelin H."/>
            <person name="Glass J.I."/>
            <person name="Rusch D."/>
            <person name="Podicherti R."/>
            <person name="Tsui H.-C.T."/>
            <person name="Winkler M.E."/>
        </authorList>
    </citation>
    <scope>NUCLEOTIDE SEQUENCE</scope>
</reference>
<keyword evidence="6 8" id="KW-1133">Transmembrane helix</keyword>
<evidence type="ECO:0000256" key="8">
    <source>
        <dbReference type="SAM" id="Phobius"/>
    </source>
</evidence>
<sequence>MENNQKLGQAASTVGGMTIISRLLGFLRDLVIAMQFGATSAADAFFVAFRIPNVQRKILSEGAVSAAFIPVFSEIKNQKGEKYAWKVTANLFNILLMVLITTSLGLALFAPYIIMVFAPGFI</sequence>
<feature type="transmembrane region" description="Helical" evidence="8">
    <location>
        <begin position="30"/>
        <end position="49"/>
    </location>
</feature>
<organism evidence="9">
    <name type="scientific">marine metagenome</name>
    <dbReference type="NCBI Taxonomy" id="408172"/>
    <lineage>
        <taxon>unclassified sequences</taxon>
        <taxon>metagenomes</taxon>
        <taxon>ecological metagenomes</taxon>
    </lineage>
</organism>
<keyword evidence="7 8" id="KW-0472">Membrane</keyword>
<gene>
    <name evidence="9" type="ORF">METZ01_LOCUS350766</name>
</gene>
<dbReference type="InterPro" id="IPR004268">
    <property type="entry name" value="MurJ"/>
</dbReference>
<evidence type="ECO:0000256" key="5">
    <source>
        <dbReference type="ARBA" id="ARBA00022984"/>
    </source>
</evidence>
<keyword evidence="5" id="KW-0573">Peptidoglycan synthesis</keyword>
<evidence type="ECO:0000256" key="3">
    <source>
        <dbReference type="ARBA" id="ARBA00022692"/>
    </source>
</evidence>
<dbReference type="Pfam" id="PF03023">
    <property type="entry name" value="MurJ"/>
    <property type="match status" value="1"/>
</dbReference>
<dbReference type="GO" id="GO:0034204">
    <property type="term" value="P:lipid translocation"/>
    <property type="evidence" value="ECO:0007669"/>
    <property type="project" value="TreeGrafter"/>
</dbReference>
<protein>
    <recommendedName>
        <fullName evidence="10">Murein biosynthesis integral membrane protein MurJ</fullName>
    </recommendedName>
</protein>
<keyword evidence="3 8" id="KW-0812">Transmembrane</keyword>
<dbReference type="InterPro" id="IPR051050">
    <property type="entry name" value="Lipid_II_flippase_MurJ/MviN"/>
</dbReference>
<dbReference type="EMBL" id="UINC01122230">
    <property type="protein sequence ID" value="SVC97912.1"/>
    <property type="molecule type" value="Genomic_DNA"/>
</dbReference>
<name>A0A382RKW9_9ZZZZ</name>
<dbReference type="PRINTS" id="PR01806">
    <property type="entry name" value="VIRFACTRMVIN"/>
</dbReference>